<feature type="compositionally biased region" description="Low complexity" evidence="6">
    <location>
        <begin position="75"/>
        <end position="84"/>
    </location>
</feature>
<feature type="compositionally biased region" description="Basic and acidic residues" evidence="6">
    <location>
        <begin position="571"/>
        <end position="625"/>
    </location>
</feature>
<evidence type="ECO:0000256" key="2">
    <source>
        <dbReference type="ARBA" id="ARBA00023015"/>
    </source>
</evidence>
<feature type="compositionally biased region" description="Low complexity" evidence="6">
    <location>
        <begin position="629"/>
        <end position="643"/>
    </location>
</feature>
<feature type="compositionally biased region" description="Basic and acidic residues" evidence="6">
    <location>
        <begin position="340"/>
        <end position="352"/>
    </location>
</feature>
<proteinExistence type="predicted"/>
<dbReference type="EMBL" id="JAGKQM010000014">
    <property type="protein sequence ID" value="KAH0882496.1"/>
    <property type="molecule type" value="Genomic_DNA"/>
</dbReference>
<keyword evidence="9" id="KW-1185">Reference proteome</keyword>
<evidence type="ECO:0000256" key="6">
    <source>
        <dbReference type="SAM" id="MobiDB-lite"/>
    </source>
</evidence>
<name>A0ABQ7ZQG0_BRANA</name>
<feature type="domain" description="TF-B3" evidence="7">
    <location>
        <begin position="176"/>
        <end position="272"/>
    </location>
</feature>
<dbReference type="SMART" id="SM01019">
    <property type="entry name" value="B3"/>
    <property type="match status" value="2"/>
</dbReference>
<dbReference type="PANTHER" id="PTHR31541">
    <property type="entry name" value="B3 DOMAIN PLANT PROTEIN-RELATED"/>
    <property type="match status" value="1"/>
</dbReference>
<dbReference type="InterPro" id="IPR015300">
    <property type="entry name" value="DNA-bd_pseudobarrel_sf"/>
</dbReference>
<sequence length="817" mass="94233">MASQTQDEEEVHHRKKEDALDEEPELIDLNIEAKHEDDDNIVASESSETREAKRQKVEQEVKDANQEDDAKKIAASESAATSQQEVKDAITMMVPSTTTPRSLTQEEAKAKEDDARASRMLASTSKDLVRPGLEINDYDVDDSEQTLMFLTRWKAPETPPEKIIHRSLVEQCSRPIQKQLTTSDVTQNRLSLSNSQVRKKFQQLLGDESGRKESGFTVYGPDGKVHEIWVRKKKRSFDLTIGWWTFVEQYGLKECCDFVTVWMFMHSVTRRICLAVDVTRFAFRKQVKTMASSTQDEEALHCKEEDALGEEPELIDLNIEAKHEHDDKIVASESSATSEQEVKDANQEDESRGGVIMMVPSSTTTPTRSLTQEEEEAREKDARASATLVSMYYEVPPKDPSVLEIHDHQEDDSEQTMRFLTRWKAPKIPPKKIIHDRLVEQCSRPVQKQLTTSDVKERRLSLPRNKFQKLLDESEATRGRKETRVSVYGPDGEVHEMWLGDDDDDEEERSSSFELVIGWRKFVVDYELKECCDFITVWMFRHRDTQRICLAVDATRFVFRLQIMASSTQDEEAHHSKEEPELIDLNKEAKHEDDDKIVASESETREAKKQKVEQEVKDANQEEQSRGGTMMVPSTTTTPTSLTQEEAKAKEEEDDSEQTLRFLSRWKAPETPPEKIIYPSLVEQCSRPIQKQLTTSDVKQNKLSQSGLSLSNSQVRKKFQQLLEESGENERRFSVYGPDGKVHEIWLGKEKSSFGLTIGWWRFVVEYWLKEWCNFVTVWMFRHRDTQRICLAIDVTTFAFRKQVSKRISDAAFEDSD</sequence>
<evidence type="ECO:0000256" key="5">
    <source>
        <dbReference type="ARBA" id="ARBA00023242"/>
    </source>
</evidence>
<dbReference type="InterPro" id="IPR005508">
    <property type="entry name" value="At2g31720-like"/>
</dbReference>
<comment type="caution">
    <text evidence="8">The sequence shown here is derived from an EMBL/GenBank/DDBJ whole genome shotgun (WGS) entry which is preliminary data.</text>
</comment>
<dbReference type="CDD" id="cd10017">
    <property type="entry name" value="B3_DNA"/>
    <property type="match status" value="2"/>
</dbReference>
<dbReference type="PANTHER" id="PTHR31541:SF52">
    <property type="entry name" value="GENOME ASSEMBLY, CHROMOSOME: A05"/>
    <property type="match status" value="1"/>
</dbReference>
<organism evidence="8 9">
    <name type="scientific">Brassica napus</name>
    <name type="common">Rape</name>
    <dbReference type="NCBI Taxonomy" id="3708"/>
    <lineage>
        <taxon>Eukaryota</taxon>
        <taxon>Viridiplantae</taxon>
        <taxon>Streptophyta</taxon>
        <taxon>Embryophyta</taxon>
        <taxon>Tracheophyta</taxon>
        <taxon>Spermatophyta</taxon>
        <taxon>Magnoliopsida</taxon>
        <taxon>eudicotyledons</taxon>
        <taxon>Gunneridae</taxon>
        <taxon>Pentapetalae</taxon>
        <taxon>rosids</taxon>
        <taxon>malvids</taxon>
        <taxon>Brassicales</taxon>
        <taxon>Brassicaceae</taxon>
        <taxon>Brassiceae</taxon>
        <taxon>Brassica</taxon>
    </lineage>
</organism>
<evidence type="ECO:0000259" key="7">
    <source>
        <dbReference type="SMART" id="SM01019"/>
    </source>
</evidence>
<feature type="compositionally biased region" description="Polar residues" evidence="6">
    <location>
        <begin position="94"/>
        <end position="103"/>
    </location>
</feature>
<feature type="domain" description="TF-B3" evidence="7">
    <location>
        <begin position="446"/>
        <end position="552"/>
    </location>
</feature>
<dbReference type="InterPro" id="IPR003340">
    <property type="entry name" value="B3_DNA-bd"/>
</dbReference>
<evidence type="ECO:0000313" key="9">
    <source>
        <dbReference type="Proteomes" id="UP000824890"/>
    </source>
</evidence>
<keyword evidence="5" id="KW-0539">Nucleus</keyword>
<evidence type="ECO:0000313" key="8">
    <source>
        <dbReference type="EMBL" id="KAH0882496.1"/>
    </source>
</evidence>
<accession>A0ABQ7ZQG0</accession>
<comment type="subcellular location">
    <subcellularLocation>
        <location evidence="1">Nucleus</location>
    </subcellularLocation>
</comment>
<dbReference type="SUPFAM" id="SSF101936">
    <property type="entry name" value="DNA-binding pseudobarrel domain"/>
    <property type="match status" value="3"/>
</dbReference>
<gene>
    <name evidence="8" type="ORF">HID58_058592</name>
</gene>
<feature type="compositionally biased region" description="Basic and acidic residues" evidence="6">
    <location>
        <begin position="104"/>
        <end position="117"/>
    </location>
</feature>
<keyword evidence="3" id="KW-0238">DNA-binding</keyword>
<evidence type="ECO:0000256" key="3">
    <source>
        <dbReference type="ARBA" id="ARBA00023125"/>
    </source>
</evidence>
<feature type="region of interest" description="Disordered" evidence="6">
    <location>
        <begin position="568"/>
        <end position="658"/>
    </location>
</feature>
<dbReference type="Proteomes" id="UP000824890">
    <property type="component" value="Unassembled WGS sequence"/>
</dbReference>
<feature type="compositionally biased region" description="Basic and acidic residues" evidence="6">
    <location>
        <begin position="47"/>
        <end position="74"/>
    </location>
</feature>
<dbReference type="Gene3D" id="2.40.330.10">
    <property type="entry name" value="DNA-binding pseudobarrel domain"/>
    <property type="match status" value="3"/>
</dbReference>
<reference evidence="8 9" key="1">
    <citation type="submission" date="2021-05" db="EMBL/GenBank/DDBJ databases">
        <title>Genome Assembly of Synthetic Allotetraploid Brassica napus Reveals Homoeologous Exchanges between Subgenomes.</title>
        <authorList>
            <person name="Davis J.T."/>
        </authorList>
    </citation>
    <scope>NUCLEOTIDE SEQUENCE [LARGE SCALE GENOMIC DNA]</scope>
    <source>
        <strain evidence="9">cv. Da-Ae</strain>
        <tissue evidence="8">Seedling</tissue>
    </source>
</reference>
<feature type="region of interest" description="Disordered" evidence="6">
    <location>
        <begin position="1"/>
        <end position="119"/>
    </location>
</feature>
<keyword evidence="2" id="KW-0805">Transcription regulation</keyword>
<feature type="region of interest" description="Disordered" evidence="6">
    <location>
        <begin position="330"/>
        <end position="379"/>
    </location>
</feature>
<evidence type="ECO:0000256" key="1">
    <source>
        <dbReference type="ARBA" id="ARBA00004123"/>
    </source>
</evidence>
<evidence type="ECO:0000256" key="4">
    <source>
        <dbReference type="ARBA" id="ARBA00023163"/>
    </source>
</evidence>
<keyword evidence="4" id="KW-0804">Transcription</keyword>
<protein>
    <recommendedName>
        <fullName evidence="7">TF-B3 domain-containing protein</fullName>
    </recommendedName>
</protein>